<evidence type="ECO:0000313" key="2">
    <source>
        <dbReference type="Proteomes" id="UP000663859"/>
    </source>
</evidence>
<gene>
    <name evidence="1" type="ORF">MPNT_380010</name>
</gene>
<accession>A0A8J2BKL2</accession>
<evidence type="ECO:0000313" key="1">
    <source>
        <dbReference type="EMBL" id="CAF0700552.1"/>
    </source>
</evidence>
<comment type="caution">
    <text evidence="1">The sequence shown here is derived from an EMBL/GenBank/DDBJ whole genome shotgun (WGS) entry which is preliminary data.</text>
</comment>
<organism evidence="1 2">
    <name type="scientific">Candidatus Methylacidithermus pantelleriae</name>
    <dbReference type="NCBI Taxonomy" id="2744239"/>
    <lineage>
        <taxon>Bacteria</taxon>
        <taxon>Pseudomonadati</taxon>
        <taxon>Verrucomicrobiota</taxon>
        <taxon>Methylacidiphilae</taxon>
        <taxon>Methylacidiphilales</taxon>
        <taxon>Methylacidiphilaceae</taxon>
        <taxon>Candidatus Methylacidithermus</taxon>
    </lineage>
</organism>
<name>A0A8J2BKL2_9BACT</name>
<dbReference type="EMBL" id="CAJNOB010000032">
    <property type="protein sequence ID" value="CAF0700552.1"/>
    <property type="molecule type" value="Genomic_DNA"/>
</dbReference>
<sequence length="102" mass="12260">MNKILKKHKSALLKIRNLLDREVRRLSRSKRKKEKRLDTEKVKEAFRKYGYDGALVSQIAEDLGLKDQKARQALWVWIYYNAKKGQLVRDGKKYRLVDLWEQ</sequence>
<dbReference type="Proteomes" id="UP000663859">
    <property type="component" value="Unassembled WGS sequence"/>
</dbReference>
<protein>
    <submittedName>
        <fullName evidence="1">Uncharacterized protein</fullName>
    </submittedName>
</protein>
<proteinExistence type="predicted"/>
<dbReference type="AlphaFoldDB" id="A0A8J2BKL2"/>
<reference evidence="1" key="1">
    <citation type="submission" date="2021-02" db="EMBL/GenBank/DDBJ databases">
        <authorList>
            <person name="Cremers G."/>
            <person name="Picone N."/>
        </authorList>
    </citation>
    <scope>NUCLEOTIDE SEQUENCE</scope>
    <source>
        <strain evidence="1">PQ17</strain>
    </source>
</reference>
<keyword evidence="2" id="KW-1185">Reference proteome</keyword>